<organism evidence="2 3">
    <name type="scientific">Nocardioides donggukensis</name>
    <dbReference type="NCBI Taxonomy" id="2774019"/>
    <lineage>
        <taxon>Bacteria</taxon>
        <taxon>Bacillati</taxon>
        <taxon>Actinomycetota</taxon>
        <taxon>Actinomycetes</taxon>
        <taxon>Propionibacteriales</taxon>
        <taxon>Nocardioidaceae</taxon>
        <taxon>Nocardioides</taxon>
    </lineage>
</organism>
<evidence type="ECO:0000256" key="1">
    <source>
        <dbReference type="SAM" id="MobiDB-lite"/>
    </source>
</evidence>
<dbReference type="FunFam" id="3.40.50.300:FF:000841">
    <property type="entry name" value="Magnesium protoporphyrin chelatase"/>
    <property type="match status" value="1"/>
</dbReference>
<dbReference type="PANTHER" id="PTHR30267">
    <property type="entry name" value="PROTEIN KINASE PRKA"/>
    <property type="match status" value="1"/>
</dbReference>
<name>A0A927KA51_9ACTN</name>
<gene>
    <name evidence="2" type="ORF">IE331_12485</name>
</gene>
<accession>A0A927KA51</accession>
<dbReference type="InterPro" id="IPR027417">
    <property type="entry name" value="P-loop_NTPase"/>
</dbReference>
<keyword evidence="3" id="KW-1185">Reference proteome</keyword>
<proteinExistence type="predicted"/>
<dbReference type="PANTHER" id="PTHR30267:SF2">
    <property type="entry name" value="PROTEIN PRKA"/>
    <property type="match status" value="1"/>
</dbReference>
<feature type="region of interest" description="Disordered" evidence="1">
    <location>
        <begin position="1"/>
        <end position="28"/>
    </location>
</feature>
<sequence length="474" mass="51081">MTATTSTSTGQPPATTVGELRASGHRAKSVRSEIRDNLLAALAEGRDPWPGLHGFEGSVIPQLERALIAGHDVVLLGERGQGKTRVLRTLAGLLDEWTPVLAGSEIGEHPYEPVTVASIRRAAELGDELPVVWQHRDERYAEKLATPDTSVADLIGDVDPMKVAEGRSLGDPETIHFGLIPRSHRGIVAINELPDLAERIQVAMLNVMEERDIQIRGYVLRLPLDVLVLASANPEDYTNRGRIITPLKDRFGAEIRTHYPLELADEVAVIRQEAHLVAEVPDVLVEILARFTRALRGSNAVDQRSGVSARFAIAGAETVAAAALHRATVQGEEGAVARVVDLETAVDVLGGKIEFETGEEGREREILDHLLRTATAEAVRDHFRGLDLGALVEAIEDGATVVTGEQVTARDFLTGLPPLPPSEAGEADVYDRICERLGATDDGSRASAVELALEGLYLARRVAKESGDGETVYG</sequence>
<dbReference type="Proteomes" id="UP000616839">
    <property type="component" value="Unassembled WGS sequence"/>
</dbReference>
<dbReference type="AlphaFoldDB" id="A0A927KA51"/>
<dbReference type="SUPFAM" id="SSF52540">
    <property type="entry name" value="P-loop containing nucleoside triphosphate hydrolases"/>
    <property type="match status" value="1"/>
</dbReference>
<evidence type="ECO:0000313" key="3">
    <source>
        <dbReference type="Proteomes" id="UP000616839"/>
    </source>
</evidence>
<comment type="caution">
    <text evidence="2">The sequence shown here is derived from an EMBL/GenBank/DDBJ whole genome shotgun (WGS) entry which is preliminary data.</text>
</comment>
<dbReference type="GO" id="GO:0004672">
    <property type="term" value="F:protein kinase activity"/>
    <property type="evidence" value="ECO:0007669"/>
    <property type="project" value="TreeGrafter"/>
</dbReference>
<evidence type="ECO:0000313" key="2">
    <source>
        <dbReference type="EMBL" id="MBD8870445.1"/>
    </source>
</evidence>
<reference evidence="2" key="1">
    <citation type="submission" date="2020-09" db="EMBL/GenBank/DDBJ databases">
        <title>Nocardioides sp. strain MJB4 16S ribosomal RNA gene Genome sequencing and assembly.</title>
        <authorList>
            <person name="Kim I."/>
        </authorList>
    </citation>
    <scope>NUCLEOTIDE SEQUENCE</scope>
    <source>
        <strain evidence="2">MJB4</strain>
    </source>
</reference>
<dbReference type="RefSeq" id="WP_192143741.1">
    <property type="nucleotide sequence ID" value="NZ_JACYXZ010000003.1"/>
</dbReference>
<protein>
    <submittedName>
        <fullName evidence="2">AAA family ATPase</fullName>
    </submittedName>
</protein>
<feature type="compositionally biased region" description="Polar residues" evidence="1">
    <location>
        <begin position="1"/>
        <end position="14"/>
    </location>
</feature>
<dbReference type="EMBL" id="JACYXZ010000003">
    <property type="protein sequence ID" value="MBD8870445.1"/>
    <property type="molecule type" value="Genomic_DNA"/>
</dbReference>
<dbReference type="Gene3D" id="3.40.50.300">
    <property type="entry name" value="P-loop containing nucleotide triphosphate hydrolases"/>
    <property type="match status" value="1"/>
</dbReference>